<dbReference type="SUPFAM" id="SSF53697">
    <property type="entry name" value="SIS domain"/>
    <property type="match status" value="1"/>
</dbReference>
<evidence type="ECO:0000256" key="1">
    <source>
        <dbReference type="ARBA" id="ARBA00023239"/>
    </source>
</evidence>
<dbReference type="InterPro" id="IPR046348">
    <property type="entry name" value="SIS_dom_sf"/>
</dbReference>
<feature type="non-terminal residue" evidence="4">
    <location>
        <position position="1"/>
    </location>
</feature>
<dbReference type="PANTHER" id="PTHR10088:SF4">
    <property type="entry name" value="GLUCOKINASE REGULATORY PROTEIN"/>
    <property type="match status" value="1"/>
</dbReference>
<dbReference type="NCBIfam" id="NF003915">
    <property type="entry name" value="PRK05441.1"/>
    <property type="match status" value="1"/>
</dbReference>
<dbReference type="AlphaFoldDB" id="A0A2J5PX78"/>
<reference evidence="4 5" key="2">
    <citation type="submission" date="2018-01" db="EMBL/GenBank/DDBJ databases">
        <title>Genomic study of Klebsiella pneumoniae.</title>
        <authorList>
            <person name="Yang Y."/>
            <person name="Bicalho R."/>
        </authorList>
    </citation>
    <scope>NUCLEOTIDE SEQUENCE [LARGE SCALE GENOMIC DNA]</scope>
    <source>
        <strain evidence="4 5">A10</strain>
    </source>
</reference>
<sequence length="196" mass="20724">HKAILSAVENVEDNKAQGAMDLQNLNFSSRDVLVGLAASGRTPYVIGAMEYAHSQNAFVAIVSCNPHGEMAQLADVAITPVVGPEVVTGSTRLKAGTAQKLVLNMISTGAMIRIGKVYSNLMVDVEATNAKLIERQVSIVMEATECDRATAQSALEACDRHCKTAIVMVLADLSAADAQALLAKNNGYIRKALSHS</sequence>
<accession>A0A2J5PX78</accession>
<dbReference type="NCBIfam" id="NF009222">
    <property type="entry name" value="PRK12570.1"/>
    <property type="match status" value="1"/>
</dbReference>
<dbReference type="Gene3D" id="1.10.8.1080">
    <property type="match status" value="1"/>
</dbReference>
<dbReference type="Proteomes" id="UP000234667">
    <property type="component" value="Unassembled WGS sequence"/>
</dbReference>
<keyword evidence="2" id="KW-0119">Carbohydrate metabolism</keyword>
<comment type="caution">
    <text evidence="4">The sequence shown here is derived from an EMBL/GenBank/DDBJ whole genome shotgun (WGS) entry which is preliminary data.</text>
</comment>
<protein>
    <submittedName>
        <fullName evidence="4">N-acetylmuramic acid 6-phosphate etherase</fullName>
    </submittedName>
</protein>
<evidence type="ECO:0000256" key="2">
    <source>
        <dbReference type="ARBA" id="ARBA00023277"/>
    </source>
</evidence>
<reference evidence="4 5" key="1">
    <citation type="submission" date="2017-11" db="EMBL/GenBank/DDBJ databases">
        <authorList>
            <person name="Han C.G."/>
        </authorList>
    </citation>
    <scope>NUCLEOTIDE SEQUENCE [LARGE SCALE GENOMIC DNA]</scope>
    <source>
        <strain evidence="4 5">A10</strain>
    </source>
</reference>
<dbReference type="GO" id="GO:0009254">
    <property type="term" value="P:peptidoglycan turnover"/>
    <property type="evidence" value="ECO:0007669"/>
    <property type="project" value="TreeGrafter"/>
</dbReference>
<dbReference type="Pfam" id="PF22645">
    <property type="entry name" value="GKRP_SIS_N"/>
    <property type="match status" value="1"/>
</dbReference>
<dbReference type="PROSITE" id="PS01272">
    <property type="entry name" value="GCKR"/>
    <property type="match status" value="1"/>
</dbReference>
<gene>
    <name evidence="4" type="primary">murQ</name>
    <name evidence="4" type="synonym">yfeU</name>
    <name evidence="4" type="ORF">CWN49_12340</name>
</gene>
<dbReference type="GO" id="GO:0016803">
    <property type="term" value="F:ether hydrolase activity"/>
    <property type="evidence" value="ECO:0007669"/>
    <property type="project" value="TreeGrafter"/>
</dbReference>
<keyword evidence="1" id="KW-0456">Lyase</keyword>
<dbReference type="CDD" id="cd05007">
    <property type="entry name" value="SIS_Etherase"/>
    <property type="match status" value="1"/>
</dbReference>
<proteinExistence type="predicted"/>
<dbReference type="FunFam" id="1.10.8.1080:FF:000001">
    <property type="entry name" value="N-acetylmuramic acid 6-phosphate etherase"/>
    <property type="match status" value="1"/>
</dbReference>
<organism evidence="4 5">
    <name type="scientific">Klebsiella michiganensis</name>
    <dbReference type="NCBI Taxonomy" id="1134687"/>
    <lineage>
        <taxon>Bacteria</taxon>
        <taxon>Pseudomonadati</taxon>
        <taxon>Pseudomonadota</taxon>
        <taxon>Gammaproteobacteria</taxon>
        <taxon>Enterobacterales</taxon>
        <taxon>Enterobacteriaceae</taxon>
        <taxon>Klebsiella/Raoultella group</taxon>
        <taxon>Klebsiella</taxon>
    </lineage>
</organism>
<evidence type="ECO:0000313" key="5">
    <source>
        <dbReference type="Proteomes" id="UP000234667"/>
    </source>
</evidence>
<name>A0A2J5PX78_9ENTR</name>
<dbReference type="InterPro" id="IPR005488">
    <property type="entry name" value="Etherase_MurQ"/>
</dbReference>
<dbReference type="GO" id="GO:0097367">
    <property type="term" value="F:carbohydrate derivative binding"/>
    <property type="evidence" value="ECO:0007669"/>
    <property type="project" value="InterPro"/>
</dbReference>
<evidence type="ECO:0000259" key="3">
    <source>
        <dbReference type="PROSITE" id="PS51464"/>
    </source>
</evidence>
<dbReference type="GO" id="GO:0046348">
    <property type="term" value="P:amino sugar catabolic process"/>
    <property type="evidence" value="ECO:0007669"/>
    <property type="project" value="InterPro"/>
</dbReference>
<dbReference type="PROSITE" id="PS51464">
    <property type="entry name" value="SIS"/>
    <property type="match status" value="1"/>
</dbReference>
<dbReference type="InterPro" id="IPR040190">
    <property type="entry name" value="MURQ/GCKR"/>
</dbReference>
<dbReference type="Gene3D" id="3.40.50.10490">
    <property type="entry name" value="Glucose-6-phosphate isomerase like protein, domain 1"/>
    <property type="match status" value="2"/>
</dbReference>
<dbReference type="PANTHER" id="PTHR10088">
    <property type="entry name" value="GLUCOKINASE REGULATORY PROTEIN"/>
    <property type="match status" value="1"/>
</dbReference>
<evidence type="ECO:0000313" key="4">
    <source>
        <dbReference type="EMBL" id="PLO70340.1"/>
    </source>
</evidence>
<dbReference type="GO" id="GO:0016835">
    <property type="term" value="F:carbon-oxygen lyase activity"/>
    <property type="evidence" value="ECO:0007669"/>
    <property type="project" value="InterPro"/>
</dbReference>
<dbReference type="InterPro" id="IPR005486">
    <property type="entry name" value="Glucokinase_regulatory_CS"/>
</dbReference>
<feature type="domain" description="SIS" evidence="3">
    <location>
        <begin position="1"/>
        <end position="116"/>
    </location>
</feature>
<dbReference type="InterPro" id="IPR001347">
    <property type="entry name" value="SIS_dom"/>
</dbReference>
<dbReference type="EMBL" id="PIDR01000313">
    <property type="protein sequence ID" value="PLO70340.1"/>
    <property type="molecule type" value="Genomic_DNA"/>
</dbReference>